<dbReference type="InterPro" id="IPR014710">
    <property type="entry name" value="RmlC-like_jellyroll"/>
</dbReference>
<dbReference type="NCBIfam" id="NF002091">
    <property type="entry name" value="PRK00924.1"/>
    <property type="match status" value="1"/>
</dbReference>
<organism evidence="8 9">
    <name type="scientific">Catenovulum adriaticum</name>
    <dbReference type="NCBI Taxonomy" id="2984846"/>
    <lineage>
        <taxon>Bacteria</taxon>
        <taxon>Pseudomonadati</taxon>
        <taxon>Pseudomonadota</taxon>
        <taxon>Gammaproteobacteria</taxon>
        <taxon>Alteromonadales</taxon>
        <taxon>Alteromonadaceae</taxon>
        <taxon>Catenovulum</taxon>
    </lineage>
</organism>
<dbReference type="SUPFAM" id="SSF51182">
    <property type="entry name" value="RmlC-like cupins"/>
    <property type="match status" value="1"/>
</dbReference>
<keyword evidence="9" id="KW-1185">Reference proteome</keyword>
<dbReference type="CDD" id="cd20294">
    <property type="entry name" value="cupin_KduI_N"/>
    <property type="match status" value="1"/>
</dbReference>
<evidence type="ECO:0000313" key="9">
    <source>
        <dbReference type="Proteomes" id="UP001163726"/>
    </source>
</evidence>
<dbReference type="RefSeq" id="WP_268076977.1">
    <property type="nucleotide sequence ID" value="NZ_CP109967.1"/>
</dbReference>
<sequence>MSTQYETRYAIGANEAKAFDTEQLRSNFLIEDLFKPNEIKWVYTHYDRHMVGSALPADKPLTLDSIDSLKSQWFLSRRELGIINIGGEGTVEVDGEVYTLGNKEALYVGAGDKNVVFASKDASNPAKFYMNSAAAHHAFPDKKVTKADANVLKLGSKETANEREINQLLIHSVVQTCQLQMGLTVLKPGSVWNTMPCHQHDRRMEAYLYIDLPEDQAVAHFMGEPQQTRVMWVKNEQAIVSPPWSIHSGAGTSNYAFIWGMSGENLDYDDMDKYGPAEIR</sequence>
<comment type="catalytic activity">
    <reaction evidence="1 7">
        <text>5-dehydro-4-deoxy-D-glucuronate = 3-deoxy-D-glycero-2,5-hexodiulosonate</text>
        <dbReference type="Rhea" id="RHEA:23896"/>
        <dbReference type="ChEBI" id="CHEBI:17117"/>
        <dbReference type="ChEBI" id="CHEBI:29071"/>
        <dbReference type="EC" id="5.3.1.17"/>
    </reaction>
</comment>
<dbReference type="Proteomes" id="UP001163726">
    <property type="component" value="Plasmid pCadTS8_2"/>
</dbReference>
<evidence type="ECO:0000256" key="3">
    <source>
        <dbReference type="ARBA" id="ARBA00008086"/>
    </source>
</evidence>
<keyword evidence="6 7" id="KW-0413">Isomerase</keyword>
<evidence type="ECO:0000256" key="6">
    <source>
        <dbReference type="ARBA" id="ARBA00023235"/>
    </source>
</evidence>
<evidence type="ECO:0000256" key="4">
    <source>
        <dbReference type="ARBA" id="ARBA00022723"/>
    </source>
</evidence>
<dbReference type="EC" id="5.3.1.17" evidence="7"/>
<dbReference type="HAMAP" id="MF_00687">
    <property type="entry name" value="KduI"/>
    <property type="match status" value="1"/>
</dbReference>
<evidence type="ECO:0000313" key="8">
    <source>
        <dbReference type="EMBL" id="WAJ72262.1"/>
    </source>
</evidence>
<feature type="binding site" evidence="7">
    <location>
        <position position="205"/>
    </location>
    <ligand>
        <name>Zn(2+)</name>
        <dbReference type="ChEBI" id="CHEBI:29105"/>
    </ligand>
</feature>
<keyword evidence="8" id="KW-0614">Plasmid</keyword>
<keyword evidence="5 7" id="KW-0862">Zinc</keyword>
<dbReference type="PANTHER" id="PTHR38461">
    <property type="entry name" value="4-DEOXY-L-THREO-5-HEXOSULOSE-URONATE KETOL-ISOMERASE"/>
    <property type="match status" value="1"/>
</dbReference>
<geneLocation type="plasmid" evidence="8 9">
    <name>pCadTS8_2</name>
</geneLocation>
<comment type="pathway">
    <text evidence="2 7">Glycan metabolism; pectin degradation; 2-dehydro-3-deoxy-D-gluconate from pectin: step 4/5.</text>
</comment>
<dbReference type="EMBL" id="CP109967">
    <property type="protein sequence ID" value="WAJ72262.1"/>
    <property type="molecule type" value="Genomic_DNA"/>
</dbReference>
<dbReference type="CDD" id="cd20491">
    <property type="entry name" value="cupin_KduI_C"/>
    <property type="match status" value="1"/>
</dbReference>
<dbReference type="InterPro" id="IPR007045">
    <property type="entry name" value="KduI"/>
</dbReference>
<comment type="function">
    <text evidence="7">Catalyzes the isomerization of 5-dehydro-4-deoxy-D-glucuronate to 3-deoxy-D-glycero-2,5-hexodiulosonate.</text>
</comment>
<evidence type="ECO:0000256" key="2">
    <source>
        <dbReference type="ARBA" id="ARBA00005148"/>
    </source>
</evidence>
<dbReference type="Pfam" id="PF04962">
    <property type="entry name" value="KduI"/>
    <property type="match status" value="1"/>
</dbReference>
<evidence type="ECO:0000256" key="7">
    <source>
        <dbReference type="HAMAP-Rule" id="MF_00687"/>
    </source>
</evidence>
<dbReference type="Gene3D" id="2.60.120.10">
    <property type="entry name" value="Jelly Rolls"/>
    <property type="match status" value="1"/>
</dbReference>
<name>A0ABY7ARU5_9ALTE</name>
<feature type="binding site" evidence="7">
    <location>
        <position position="198"/>
    </location>
    <ligand>
        <name>Zn(2+)</name>
        <dbReference type="ChEBI" id="CHEBI:29105"/>
    </ligand>
</feature>
<accession>A0ABY7ARU5</accession>
<proteinExistence type="inferred from homology"/>
<reference evidence="8" key="1">
    <citation type="submission" date="2022-10" db="EMBL/GenBank/DDBJ databases">
        <title>Catenovulum adriacola sp. nov. isolated in the Harbour of Susak.</title>
        <authorList>
            <person name="Schoch T."/>
            <person name="Reich S.J."/>
            <person name="Stoeferle S."/>
            <person name="Flaiz M."/>
            <person name="Kazda M."/>
            <person name="Riedel C.U."/>
            <person name="Duerre P."/>
        </authorList>
    </citation>
    <scope>NUCLEOTIDE SEQUENCE</scope>
    <source>
        <strain evidence="8">TS8</strain>
        <plasmid evidence="8">pCadTS8_2</plasmid>
    </source>
</reference>
<dbReference type="InterPro" id="IPR011051">
    <property type="entry name" value="RmlC_Cupin_sf"/>
</dbReference>
<feature type="binding site" evidence="7">
    <location>
        <position position="247"/>
    </location>
    <ligand>
        <name>Zn(2+)</name>
        <dbReference type="ChEBI" id="CHEBI:29105"/>
    </ligand>
</feature>
<dbReference type="GO" id="GO:0008697">
    <property type="term" value="F:4-deoxy-L-threo-5-hexosulose-uronate ketol-isomerase activity"/>
    <property type="evidence" value="ECO:0007669"/>
    <property type="project" value="UniProtKB-EC"/>
</dbReference>
<dbReference type="InterPro" id="IPR027449">
    <property type="entry name" value="KduI_N"/>
</dbReference>
<dbReference type="PANTHER" id="PTHR38461:SF1">
    <property type="entry name" value="4-DEOXY-L-THREO-5-HEXOSULOSE-URONATE KETOL-ISOMERASE"/>
    <property type="match status" value="1"/>
</dbReference>
<gene>
    <name evidence="7 8" type="primary">kduI</name>
    <name evidence="8" type="ORF">OLW01_16095</name>
</gene>
<feature type="binding site" evidence="7">
    <location>
        <position position="200"/>
    </location>
    <ligand>
        <name>Zn(2+)</name>
        <dbReference type="ChEBI" id="CHEBI:29105"/>
    </ligand>
</feature>
<comment type="cofactor">
    <cofactor evidence="7">
        <name>Zn(2+)</name>
        <dbReference type="ChEBI" id="CHEBI:29105"/>
    </cofactor>
    <text evidence="7">Binds 1 zinc ion per subunit.</text>
</comment>
<protein>
    <recommendedName>
        <fullName evidence="7">4-deoxy-L-threo-5-hexosulose-uronate ketol-isomerase</fullName>
        <ecNumber evidence="7">5.3.1.17</ecNumber>
    </recommendedName>
    <alternativeName>
        <fullName evidence="7">5-keto-4-deoxyuronate isomerase</fullName>
    </alternativeName>
    <alternativeName>
        <fullName evidence="7">DKI isomerase</fullName>
    </alternativeName>
</protein>
<dbReference type="InterPro" id="IPR021120">
    <property type="entry name" value="KduI/IolB_isomerase"/>
</dbReference>
<comment type="similarity">
    <text evidence="3 7">Belongs to the KduI family.</text>
</comment>
<dbReference type="Gene3D" id="2.60.120.520">
    <property type="entry name" value="pectin degrading enzyme 5-keto 4- deoxyuronate isomerase, domain 1"/>
    <property type="match status" value="1"/>
</dbReference>
<keyword evidence="4 7" id="KW-0479">Metal-binding</keyword>
<evidence type="ECO:0000256" key="1">
    <source>
        <dbReference type="ARBA" id="ARBA00000552"/>
    </source>
</evidence>
<dbReference type="PIRSF" id="PIRSF006625">
    <property type="entry name" value="KduI"/>
    <property type="match status" value="1"/>
</dbReference>
<evidence type="ECO:0000256" key="5">
    <source>
        <dbReference type="ARBA" id="ARBA00022833"/>
    </source>
</evidence>